<evidence type="ECO:0000313" key="2">
    <source>
        <dbReference type="EMBL" id="MFH6983633.1"/>
    </source>
</evidence>
<comment type="caution">
    <text evidence="2">The sequence shown here is derived from an EMBL/GenBank/DDBJ whole genome shotgun (WGS) entry which is preliminary data.</text>
</comment>
<name>A0ABW7N7S4_9BACT</name>
<organism evidence="2 3">
    <name type="scientific">Marinoscillum luteum</name>
    <dbReference type="NCBI Taxonomy" id="861051"/>
    <lineage>
        <taxon>Bacteria</taxon>
        <taxon>Pseudomonadati</taxon>
        <taxon>Bacteroidota</taxon>
        <taxon>Cytophagia</taxon>
        <taxon>Cytophagales</taxon>
        <taxon>Reichenbachiellaceae</taxon>
        <taxon>Marinoscillum</taxon>
    </lineage>
</organism>
<dbReference type="Proteomes" id="UP001610063">
    <property type="component" value="Unassembled WGS sequence"/>
</dbReference>
<evidence type="ECO:0008006" key="4">
    <source>
        <dbReference type="Google" id="ProtNLM"/>
    </source>
</evidence>
<evidence type="ECO:0000313" key="3">
    <source>
        <dbReference type="Proteomes" id="UP001610063"/>
    </source>
</evidence>
<reference evidence="2 3" key="1">
    <citation type="journal article" date="2013" name="Int. J. Syst. Evol. Microbiol.">
        <title>Marinoscillum luteum sp. nov., isolated from marine sediment.</title>
        <authorList>
            <person name="Cha I.T."/>
            <person name="Park S.J."/>
            <person name="Kim S.J."/>
            <person name="Kim J.G."/>
            <person name="Jung M.Y."/>
            <person name="Shin K.S."/>
            <person name="Kwon K.K."/>
            <person name="Yang S.H."/>
            <person name="Seo Y.S."/>
            <person name="Rhee S.K."/>
        </authorList>
    </citation>
    <scope>NUCLEOTIDE SEQUENCE [LARGE SCALE GENOMIC DNA]</scope>
    <source>
        <strain evidence="2 3">KCTC 23939</strain>
    </source>
</reference>
<dbReference type="EMBL" id="JBIPKE010000015">
    <property type="protein sequence ID" value="MFH6983633.1"/>
    <property type="molecule type" value="Genomic_DNA"/>
</dbReference>
<sequence>MIELARYIVILFAAFLIYVGFLMLLNPLKAREYLRKAGSTNFINYFEITIRMIPAAGLIISAELSKFPEVFTLLGWFMIATSFILYFVPRRLHHHYALWCADILKPAYIRLTAPFSMLFGCAIIYAFL</sequence>
<feature type="transmembrane region" description="Helical" evidence="1">
    <location>
        <begin position="108"/>
        <end position="127"/>
    </location>
</feature>
<keyword evidence="1" id="KW-0472">Membrane</keyword>
<feature type="transmembrane region" description="Helical" evidence="1">
    <location>
        <begin position="6"/>
        <end position="25"/>
    </location>
</feature>
<keyword evidence="1" id="KW-1133">Transmembrane helix</keyword>
<gene>
    <name evidence="2" type="ORF">ACHKAR_09295</name>
</gene>
<keyword evidence="1" id="KW-0812">Transmembrane</keyword>
<keyword evidence="3" id="KW-1185">Reference proteome</keyword>
<proteinExistence type="predicted"/>
<feature type="transmembrane region" description="Helical" evidence="1">
    <location>
        <begin position="70"/>
        <end position="88"/>
    </location>
</feature>
<evidence type="ECO:0000256" key="1">
    <source>
        <dbReference type="SAM" id="Phobius"/>
    </source>
</evidence>
<accession>A0ABW7N7S4</accession>
<feature type="transmembrane region" description="Helical" evidence="1">
    <location>
        <begin position="45"/>
        <end position="64"/>
    </location>
</feature>
<protein>
    <recommendedName>
        <fullName evidence="4">DoxX family protein</fullName>
    </recommendedName>
</protein>
<dbReference type="RefSeq" id="WP_395417179.1">
    <property type="nucleotide sequence ID" value="NZ_JBIPKE010000015.1"/>
</dbReference>